<organism evidence="3 4">
    <name type="scientific">Cyclotella cryptica</name>
    <dbReference type="NCBI Taxonomy" id="29204"/>
    <lineage>
        <taxon>Eukaryota</taxon>
        <taxon>Sar</taxon>
        <taxon>Stramenopiles</taxon>
        <taxon>Ochrophyta</taxon>
        <taxon>Bacillariophyta</taxon>
        <taxon>Coscinodiscophyceae</taxon>
        <taxon>Thalassiosirophycidae</taxon>
        <taxon>Stephanodiscales</taxon>
        <taxon>Stephanodiscaceae</taxon>
        <taxon>Cyclotella</taxon>
    </lineage>
</organism>
<evidence type="ECO:0000256" key="2">
    <source>
        <dbReference type="SAM" id="MobiDB-lite"/>
    </source>
</evidence>
<evidence type="ECO:0000313" key="4">
    <source>
        <dbReference type="Proteomes" id="UP001516023"/>
    </source>
</evidence>
<proteinExistence type="predicted"/>
<evidence type="ECO:0000313" key="3">
    <source>
        <dbReference type="EMBL" id="KAL3791031.1"/>
    </source>
</evidence>
<dbReference type="AlphaFoldDB" id="A0ABD3PUW7"/>
<reference evidence="3 4" key="1">
    <citation type="journal article" date="2020" name="G3 (Bethesda)">
        <title>Improved Reference Genome for Cyclotella cryptica CCMP332, a Model for Cell Wall Morphogenesis, Salinity Adaptation, and Lipid Production in Diatoms (Bacillariophyta).</title>
        <authorList>
            <person name="Roberts W.R."/>
            <person name="Downey K.M."/>
            <person name="Ruck E.C."/>
            <person name="Traller J.C."/>
            <person name="Alverson A.J."/>
        </authorList>
    </citation>
    <scope>NUCLEOTIDE SEQUENCE [LARGE SCALE GENOMIC DNA]</scope>
    <source>
        <strain evidence="3 4">CCMP332</strain>
    </source>
</reference>
<feature type="region of interest" description="Disordered" evidence="2">
    <location>
        <begin position="237"/>
        <end position="279"/>
    </location>
</feature>
<evidence type="ECO:0000256" key="1">
    <source>
        <dbReference type="SAM" id="Coils"/>
    </source>
</evidence>
<accession>A0ABD3PUW7</accession>
<feature type="compositionally biased region" description="Acidic residues" evidence="2">
    <location>
        <begin position="286"/>
        <end position="299"/>
    </location>
</feature>
<feature type="coiled-coil region" evidence="1">
    <location>
        <begin position="170"/>
        <end position="212"/>
    </location>
</feature>
<comment type="caution">
    <text evidence="3">The sequence shown here is derived from an EMBL/GenBank/DDBJ whole genome shotgun (WGS) entry which is preliminary data.</text>
</comment>
<keyword evidence="1" id="KW-0175">Coiled coil</keyword>
<name>A0ABD3PUW7_9STRA</name>
<gene>
    <name evidence="3" type="ORF">HJC23_003020</name>
</gene>
<dbReference type="Proteomes" id="UP001516023">
    <property type="component" value="Unassembled WGS sequence"/>
</dbReference>
<sequence length="323" mass="36722">MSLSPPPILHMDLPPPSATSVMSPAYIPAAPPGTPYTPFSKADAFPPLPGTPHSPTLHKLRPSPPPLAPPFANNEQPAHYTTLLHQYQSAALTQEKTRVSSLQEHEAHYTTIDEYRHALARERRHALSLVQELSYYKFNARYQSCLLYSEAEINEEAKVNLLIKSMESVIKEKNEEKVRTVMELEREEERMINVLMERLERVNREKGMLERQIYGCGGVDSTVSRFERMEGVERVDVQQQVPSGGHMQVEQPHNEGEMHDVVPSTESRQEFSEVQQIENDSAIAECEEDAEEEEGDDILEDKYHDPDMEMELDSLLEKKGMGN</sequence>
<dbReference type="EMBL" id="JABMIG020000119">
    <property type="protein sequence ID" value="KAL3791031.1"/>
    <property type="molecule type" value="Genomic_DNA"/>
</dbReference>
<keyword evidence="4" id="KW-1185">Reference proteome</keyword>
<feature type="region of interest" description="Disordered" evidence="2">
    <location>
        <begin position="286"/>
        <end position="305"/>
    </location>
</feature>
<feature type="region of interest" description="Disordered" evidence="2">
    <location>
        <begin position="50"/>
        <end position="75"/>
    </location>
</feature>
<protein>
    <submittedName>
        <fullName evidence="3">Uncharacterized protein</fullName>
    </submittedName>
</protein>